<dbReference type="AlphaFoldDB" id="A0A832J3N5"/>
<accession>A0A832J3N5</accession>
<name>A0A832J3N5_9GAMM</name>
<dbReference type="EMBL" id="DRNF01000244">
    <property type="protein sequence ID" value="HHJ80744.1"/>
    <property type="molecule type" value="Genomic_DNA"/>
</dbReference>
<organism evidence="1">
    <name type="scientific">Candidatus Tenderia electrophaga</name>
    <dbReference type="NCBI Taxonomy" id="1748243"/>
    <lineage>
        <taxon>Bacteria</taxon>
        <taxon>Pseudomonadati</taxon>
        <taxon>Pseudomonadota</taxon>
        <taxon>Gammaproteobacteria</taxon>
        <taxon>Candidatus Tenderiales</taxon>
        <taxon>Candidatus Tenderiaceae</taxon>
        <taxon>Candidatus Tenderia</taxon>
    </lineage>
</organism>
<dbReference type="InterPro" id="IPR045538">
    <property type="entry name" value="CIS_TMP"/>
</dbReference>
<dbReference type="Pfam" id="PF19268">
    <property type="entry name" value="CIS_TMP"/>
    <property type="match status" value="1"/>
</dbReference>
<protein>
    <submittedName>
        <fullName evidence="1">Uncharacterized protein</fullName>
    </submittedName>
</protein>
<sequence length="434" mass="49374">MERYSEQCADQKYYYQQILDCLLRAELIDFDVILTQQDGVAVPPEVVVDTVQKAVVQDLPEYDEQGLIAYLQGHAALSADEKASLTSGLNYLLNHRPQSLRRVLVGVMTDKRLIDGLISVLPEHLLSRCLVLMGMKEMQRLQLYAELMTTACHAPALTLQRLTGFKWQLLFSYLQDVGPLFNEHRFVDYFLTGLASRVEQNEQPDEQGFRAAVSQQLVVNSLPSTRAVTDNIVRRLATTAAQSVQSKTDTAAAAIEHKADSMTEDLLLEDIHISNAGLVLAAPYLPRLFEMLGLTEKSAFKDKVAAVRAVHMLQFLVDEHTDSPEYQLVLNKLLCGVKTGIPIERQVSLTEHEKEQLQGLLEGMRQNWKSLGKTTINGLRESFLQRQGRLQLKDDAWHLQLEAKPYDMLLDQLPWSYSTIKYPWMERVIYVDWR</sequence>
<reference evidence="1" key="1">
    <citation type="journal article" date="2020" name="mSystems">
        <title>Genome- and Community-Level Interaction Insights into Carbon Utilization and Element Cycling Functions of Hydrothermarchaeota in Hydrothermal Sediment.</title>
        <authorList>
            <person name="Zhou Z."/>
            <person name="Liu Y."/>
            <person name="Xu W."/>
            <person name="Pan J."/>
            <person name="Luo Z.H."/>
            <person name="Li M."/>
        </authorList>
    </citation>
    <scope>NUCLEOTIDE SEQUENCE [LARGE SCALE GENOMIC DNA]</scope>
    <source>
        <strain evidence="1">HyVt-505</strain>
    </source>
</reference>
<dbReference type="Proteomes" id="UP000885832">
    <property type="component" value="Unassembled WGS sequence"/>
</dbReference>
<gene>
    <name evidence="1" type="ORF">ENJ65_03830</name>
</gene>
<comment type="caution">
    <text evidence="1">The sequence shown here is derived from an EMBL/GenBank/DDBJ whole genome shotgun (WGS) entry which is preliminary data.</text>
</comment>
<proteinExistence type="predicted"/>
<evidence type="ECO:0000313" key="1">
    <source>
        <dbReference type="EMBL" id="HHJ80744.1"/>
    </source>
</evidence>